<dbReference type="EMBL" id="CAJOBD010061408">
    <property type="protein sequence ID" value="CAF4384212.1"/>
    <property type="molecule type" value="Genomic_DNA"/>
</dbReference>
<dbReference type="PROSITE" id="PS50068">
    <property type="entry name" value="LDLRA_2"/>
    <property type="match status" value="1"/>
</dbReference>
<feature type="non-terminal residue" evidence="11">
    <location>
        <position position="1"/>
    </location>
</feature>
<dbReference type="InterPro" id="IPR002172">
    <property type="entry name" value="LDrepeatLR_classA_rpt"/>
</dbReference>
<comment type="caution">
    <text evidence="10">Lacks conserved residue(s) required for the propagation of feature annotation.</text>
</comment>
<comment type="subcellular location">
    <subcellularLocation>
        <location evidence="1">Membrane</location>
        <topology evidence="1">Single-pass membrane protein</topology>
    </subcellularLocation>
</comment>
<keyword evidence="7" id="KW-1015">Disulfide bond</keyword>
<keyword evidence="8" id="KW-0675">Receptor</keyword>
<proteinExistence type="predicted"/>
<keyword evidence="3" id="KW-0732">Signal</keyword>
<organism evidence="11 12">
    <name type="scientific">Rotaria sordida</name>
    <dbReference type="NCBI Taxonomy" id="392033"/>
    <lineage>
        <taxon>Eukaryota</taxon>
        <taxon>Metazoa</taxon>
        <taxon>Spiralia</taxon>
        <taxon>Gnathifera</taxon>
        <taxon>Rotifera</taxon>
        <taxon>Eurotatoria</taxon>
        <taxon>Bdelloidea</taxon>
        <taxon>Philodinida</taxon>
        <taxon>Philodinidae</taxon>
        <taxon>Rotaria</taxon>
    </lineage>
</organism>
<dbReference type="FunFam" id="4.10.400.10:FF:000002">
    <property type="entry name" value="Low-density lipoprotein receptor-related protein 1"/>
    <property type="match status" value="1"/>
</dbReference>
<evidence type="ECO:0000256" key="4">
    <source>
        <dbReference type="ARBA" id="ARBA00022737"/>
    </source>
</evidence>
<evidence type="ECO:0000256" key="8">
    <source>
        <dbReference type="ARBA" id="ARBA00023170"/>
    </source>
</evidence>
<evidence type="ECO:0000256" key="10">
    <source>
        <dbReference type="PROSITE-ProRule" id="PRU00124"/>
    </source>
</evidence>
<comment type="caution">
    <text evidence="11">The sequence shown here is derived from an EMBL/GenBank/DDBJ whole genome shotgun (WGS) entry which is preliminary data.</text>
</comment>
<keyword evidence="6" id="KW-0472">Membrane</keyword>
<dbReference type="GO" id="GO:0043235">
    <property type="term" value="C:receptor complex"/>
    <property type="evidence" value="ECO:0007669"/>
    <property type="project" value="TreeGrafter"/>
</dbReference>
<sequence length="72" mass="7932">ARNCTSNEFRCVSTGDCILKEWMCDHDDDCPDASDEDAVLCPGEVFSCPENQMICPDTTIHQCVNVTQVCDG</sequence>
<feature type="non-terminal residue" evidence="11">
    <location>
        <position position="72"/>
    </location>
</feature>
<dbReference type="Proteomes" id="UP000663836">
    <property type="component" value="Unassembled WGS sequence"/>
</dbReference>
<evidence type="ECO:0000256" key="3">
    <source>
        <dbReference type="ARBA" id="ARBA00022729"/>
    </source>
</evidence>
<dbReference type="GO" id="GO:0006898">
    <property type="term" value="P:receptor-mediated endocytosis"/>
    <property type="evidence" value="ECO:0007669"/>
    <property type="project" value="TreeGrafter"/>
</dbReference>
<evidence type="ECO:0000313" key="12">
    <source>
        <dbReference type="Proteomes" id="UP000663836"/>
    </source>
</evidence>
<keyword evidence="5" id="KW-1133">Transmembrane helix</keyword>
<evidence type="ECO:0000256" key="1">
    <source>
        <dbReference type="ARBA" id="ARBA00004167"/>
    </source>
</evidence>
<evidence type="ECO:0000256" key="2">
    <source>
        <dbReference type="ARBA" id="ARBA00022692"/>
    </source>
</evidence>
<dbReference type="PANTHER" id="PTHR22722">
    <property type="entry name" value="LOW-DENSITY LIPOPROTEIN RECEPTOR-RELATED PROTEIN 2-RELATED"/>
    <property type="match status" value="1"/>
</dbReference>
<dbReference type="CDD" id="cd00112">
    <property type="entry name" value="LDLa"/>
    <property type="match status" value="1"/>
</dbReference>
<evidence type="ECO:0000256" key="5">
    <source>
        <dbReference type="ARBA" id="ARBA00022989"/>
    </source>
</evidence>
<dbReference type="GO" id="GO:0042562">
    <property type="term" value="F:hormone binding"/>
    <property type="evidence" value="ECO:0007669"/>
    <property type="project" value="TreeGrafter"/>
</dbReference>
<dbReference type="InterPro" id="IPR051221">
    <property type="entry name" value="LDLR-related"/>
</dbReference>
<evidence type="ECO:0000256" key="7">
    <source>
        <dbReference type="ARBA" id="ARBA00023157"/>
    </source>
</evidence>
<reference evidence="11" key="1">
    <citation type="submission" date="2021-02" db="EMBL/GenBank/DDBJ databases">
        <authorList>
            <person name="Nowell W R."/>
        </authorList>
    </citation>
    <scope>NUCLEOTIDE SEQUENCE</scope>
</reference>
<dbReference type="SUPFAM" id="SSF57424">
    <property type="entry name" value="LDL receptor-like module"/>
    <property type="match status" value="1"/>
</dbReference>
<protein>
    <submittedName>
        <fullName evidence="11">Uncharacterized protein</fullName>
    </submittedName>
</protein>
<dbReference type="Gene3D" id="4.10.400.10">
    <property type="entry name" value="Low-density Lipoprotein Receptor"/>
    <property type="match status" value="1"/>
</dbReference>
<dbReference type="GO" id="GO:0016324">
    <property type="term" value="C:apical plasma membrane"/>
    <property type="evidence" value="ECO:0007669"/>
    <property type="project" value="TreeGrafter"/>
</dbReference>
<dbReference type="Pfam" id="PF00057">
    <property type="entry name" value="Ldl_recept_a"/>
    <property type="match status" value="1"/>
</dbReference>
<gene>
    <name evidence="11" type="ORF">JBS370_LOCUS42951</name>
</gene>
<dbReference type="PRINTS" id="PR00261">
    <property type="entry name" value="LDLRECEPTOR"/>
</dbReference>
<dbReference type="PROSITE" id="PS01209">
    <property type="entry name" value="LDLRA_1"/>
    <property type="match status" value="1"/>
</dbReference>
<accession>A0A820NAB6</accession>
<keyword evidence="4" id="KW-0677">Repeat</keyword>
<name>A0A820NAB6_9BILA</name>
<evidence type="ECO:0000313" key="11">
    <source>
        <dbReference type="EMBL" id="CAF4384212.1"/>
    </source>
</evidence>
<dbReference type="InterPro" id="IPR036055">
    <property type="entry name" value="LDL_receptor-like_sf"/>
</dbReference>
<dbReference type="SMART" id="SM00192">
    <property type="entry name" value="LDLa"/>
    <property type="match status" value="1"/>
</dbReference>
<evidence type="ECO:0000256" key="9">
    <source>
        <dbReference type="ARBA" id="ARBA00023180"/>
    </source>
</evidence>
<dbReference type="InterPro" id="IPR023415">
    <property type="entry name" value="LDLR_class-A_CS"/>
</dbReference>
<dbReference type="PANTHER" id="PTHR22722:SF14">
    <property type="entry name" value="MEGALIN, ISOFORM A"/>
    <property type="match status" value="1"/>
</dbReference>
<keyword evidence="2" id="KW-0812">Transmembrane</keyword>
<keyword evidence="9" id="KW-0325">Glycoprotein</keyword>
<dbReference type="AlphaFoldDB" id="A0A820NAB6"/>
<evidence type="ECO:0000256" key="6">
    <source>
        <dbReference type="ARBA" id="ARBA00023136"/>
    </source>
</evidence>